<sequence>MFRNKVLVRAVPVTSSSAPSPPFLLRQVSFSAAVPSLDLDILCCRLSRRHRLACLPQSPADALVVYQRCQSHAAAQVASEIAAAFTGSSVGEEEEVVCSGALVAKAVECGLRCLMLERGWSFVGDSIYAQSMFAASEERTDLCVLNVEVRSGLNDDYEFVVSPDAFRFTTLEISDVASSNVMETFQHIKEVSLDGYNLQTACAILPTLQEGHVIGFSELPPSGQILDSFTELCSVKHGLEMNYSYHAAVKLTCGASCENQWLPSPFVLQGPGLQPAPKSVRASKAMSSMRSFIELLKAWNFFGQSQLVIKEQLVVNCTATLPTWDKATSKLAMHTARTENSEDLRLVRPSFMAKDQSLTLAQITLLKPSFSRSKRADKNKTSCSSEQSDADSSNRSSETSLPKSSLGSFPKASHANPVDSSSASLLKEVIQTSGNPKRNHAEILENSGEGGTVKVHQKDCCEKRSLDTRKSKDYAPNVPQDTASVLDIQKDVFRTKVKPTKSKSMVGKNEITAATTSKRKPEVVKDELTKKAIDHQKDVTKKVTKAKPGSVKDESTSTTKTKTKPDVDKDELTAKVIDHHKRGELRLLTVADLKCFLSAKKAKVGGSKEVLIQRATELLS</sequence>
<dbReference type="Gramene" id="TraesCS7B02G238700.2">
    <property type="protein sequence ID" value="TraesCS7B02G238700.2"/>
    <property type="gene ID" value="TraesCS7B02G238700"/>
</dbReference>
<reference evidence="3" key="2">
    <citation type="submission" date="2018-10" db="UniProtKB">
        <authorList>
            <consortium name="EnsemblPlants"/>
        </authorList>
    </citation>
    <scope>IDENTIFICATION</scope>
</reference>
<protein>
    <recommendedName>
        <fullName evidence="2">SAP domain-containing protein</fullName>
    </recommendedName>
</protein>
<feature type="region of interest" description="Disordered" evidence="1">
    <location>
        <begin position="537"/>
        <end position="565"/>
    </location>
</feature>
<keyword evidence="4" id="KW-1185">Reference proteome</keyword>
<dbReference type="EnsemblPlants" id="TraesCS7B02G238700.2">
    <property type="protein sequence ID" value="TraesCS7B02G238700.2"/>
    <property type="gene ID" value="TraesCS7B02G238700"/>
</dbReference>
<organism evidence="3">
    <name type="scientific">Triticum aestivum</name>
    <name type="common">Wheat</name>
    <dbReference type="NCBI Taxonomy" id="4565"/>
    <lineage>
        <taxon>Eukaryota</taxon>
        <taxon>Viridiplantae</taxon>
        <taxon>Streptophyta</taxon>
        <taxon>Embryophyta</taxon>
        <taxon>Tracheophyta</taxon>
        <taxon>Spermatophyta</taxon>
        <taxon>Magnoliopsida</taxon>
        <taxon>Liliopsida</taxon>
        <taxon>Poales</taxon>
        <taxon>Poaceae</taxon>
        <taxon>BOP clade</taxon>
        <taxon>Pooideae</taxon>
        <taxon>Triticodae</taxon>
        <taxon>Triticeae</taxon>
        <taxon>Triticinae</taxon>
        <taxon>Triticum</taxon>
    </lineage>
</organism>
<feature type="region of interest" description="Disordered" evidence="1">
    <location>
        <begin position="374"/>
        <end position="456"/>
    </location>
</feature>
<dbReference type="Gramene" id="TraesCS7B03G0667000.1">
    <property type="protein sequence ID" value="TraesCS7B03G0667000.1.CDS"/>
    <property type="gene ID" value="TraesCS7B03G0667000"/>
</dbReference>
<dbReference type="AlphaFoldDB" id="A0A3B6SLH7"/>
<evidence type="ECO:0000256" key="1">
    <source>
        <dbReference type="SAM" id="MobiDB-lite"/>
    </source>
</evidence>
<dbReference type="Proteomes" id="UP000019116">
    <property type="component" value="Chromosome 7B"/>
</dbReference>
<dbReference type="SMR" id="A0A3B6SLH7"/>
<gene>
    <name evidence="3" type="primary">LOC123159085</name>
</gene>
<evidence type="ECO:0000313" key="4">
    <source>
        <dbReference type="Proteomes" id="UP000019116"/>
    </source>
</evidence>
<dbReference type="OrthoDB" id="1922499at2759"/>
<dbReference type="SMART" id="SM00513">
    <property type="entry name" value="SAP"/>
    <property type="match status" value="1"/>
</dbReference>
<feature type="compositionally biased region" description="Low complexity" evidence="1">
    <location>
        <begin position="381"/>
        <end position="400"/>
    </location>
</feature>
<feature type="compositionally biased region" description="Polar residues" evidence="1">
    <location>
        <begin position="418"/>
        <end position="436"/>
    </location>
</feature>
<evidence type="ECO:0000259" key="2">
    <source>
        <dbReference type="SMART" id="SM00513"/>
    </source>
</evidence>
<accession>A0A3B6SLH7</accession>
<feature type="domain" description="SAP" evidence="2">
    <location>
        <begin position="585"/>
        <end position="619"/>
    </location>
</feature>
<evidence type="ECO:0000313" key="3">
    <source>
        <dbReference type="EnsemblPlants" id="TraesCS7B02G238700.2"/>
    </source>
</evidence>
<dbReference type="InterPro" id="IPR003034">
    <property type="entry name" value="SAP_dom"/>
</dbReference>
<reference evidence="3" key="1">
    <citation type="submission" date="2018-08" db="EMBL/GenBank/DDBJ databases">
        <authorList>
            <person name="Rossello M."/>
        </authorList>
    </citation>
    <scope>NUCLEOTIDE SEQUENCE [LARGE SCALE GENOMIC DNA]</scope>
    <source>
        <strain evidence="3">cv. Chinese Spring</strain>
    </source>
</reference>
<name>A0A3B6SLH7_WHEAT</name>
<proteinExistence type="predicted"/>